<feature type="transmembrane region" description="Helical" evidence="1">
    <location>
        <begin position="107"/>
        <end position="124"/>
    </location>
</feature>
<feature type="transmembrane region" description="Helical" evidence="1">
    <location>
        <begin position="304"/>
        <end position="323"/>
    </location>
</feature>
<keyword evidence="3" id="KW-1185">Reference proteome</keyword>
<name>A0A926QLG0_9BACL</name>
<feature type="transmembrane region" description="Helical" evidence="1">
    <location>
        <begin position="270"/>
        <end position="292"/>
    </location>
</feature>
<dbReference type="EMBL" id="JACVVD010000013">
    <property type="protein sequence ID" value="MBD0383861.1"/>
    <property type="molecule type" value="Genomic_DNA"/>
</dbReference>
<organism evidence="2 3">
    <name type="scientific">Paenibacillus sedimenti</name>
    <dbReference type="NCBI Taxonomy" id="2770274"/>
    <lineage>
        <taxon>Bacteria</taxon>
        <taxon>Bacillati</taxon>
        <taxon>Bacillota</taxon>
        <taxon>Bacilli</taxon>
        <taxon>Bacillales</taxon>
        <taxon>Paenibacillaceae</taxon>
        <taxon>Paenibacillus</taxon>
    </lineage>
</organism>
<feature type="transmembrane region" description="Helical" evidence="1">
    <location>
        <begin position="225"/>
        <end position="244"/>
    </location>
</feature>
<comment type="caution">
    <text evidence="2">The sequence shown here is derived from an EMBL/GenBank/DDBJ whole genome shotgun (WGS) entry which is preliminary data.</text>
</comment>
<accession>A0A926QLG0</accession>
<feature type="transmembrane region" description="Helical" evidence="1">
    <location>
        <begin position="199"/>
        <end position="219"/>
    </location>
</feature>
<evidence type="ECO:0000313" key="2">
    <source>
        <dbReference type="EMBL" id="MBD0383861.1"/>
    </source>
</evidence>
<feature type="transmembrane region" description="Helical" evidence="1">
    <location>
        <begin position="335"/>
        <end position="353"/>
    </location>
</feature>
<dbReference type="PANTHER" id="PTHR36840:SF1">
    <property type="entry name" value="BLL5714 PROTEIN"/>
    <property type="match status" value="1"/>
</dbReference>
<feature type="transmembrane region" description="Helical" evidence="1">
    <location>
        <begin position="20"/>
        <end position="41"/>
    </location>
</feature>
<feature type="transmembrane region" description="Helical" evidence="1">
    <location>
        <begin position="162"/>
        <end position="179"/>
    </location>
</feature>
<evidence type="ECO:0000256" key="1">
    <source>
        <dbReference type="SAM" id="Phobius"/>
    </source>
</evidence>
<dbReference type="Pfam" id="PF06772">
    <property type="entry name" value="LtrA"/>
    <property type="match status" value="1"/>
</dbReference>
<keyword evidence="1" id="KW-0812">Transmembrane</keyword>
<keyword evidence="1" id="KW-0472">Membrane</keyword>
<proteinExistence type="predicted"/>
<reference evidence="2" key="1">
    <citation type="submission" date="2020-09" db="EMBL/GenBank/DDBJ databases">
        <title>Draft Genome Sequence of Paenibacillus sp. WST5.</title>
        <authorList>
            <person name="Bao Z."/>
        </authorList>
    </citation>
    <scope>NUCLEOTIDE SEQUENCE</scope>
    <source>
        <strain evidence="2">WST5</strain>
    </source>
</reference>
<evidence type="ECO:0000313" key="3">
    <source>
        <dbReference type="Proteomes" id="UP000650466"/>
    </source>
</evidence>
<feature type="transmembrane region" description="Helical" evidence="1">
    <location>
        <begin position="82"/>
        <end position="101"/>
    </location>
</feature>
<feature type="transmembrane region" description="Helical" evidence="1">
    <location>
        <begin position="136"/>
        <end position="156"/>
    </location>
</feature>
<keyword evidence="1" id="KW-1133">Transmembrane helix</keyword>
<dbReference type="PANTHER" id="PTHR36840">
    <property type="entry name" value="BLL5714 PROTEIN"/>
    <property type="match status" value="1"/>
</dbReference>
<dbReference type="RefSeq" id="WP_188177636.1">
    <property type="nucleotide sequence ID" value="NZ_JACVVD010000013.1"/>
</dbReference>
<sequence>MHRLRRGDSERADAEAKVSYFELFFDLVFVFTIIQVTHLVIDTHSVLDVFKALMVLTVTWWMYGGYAWLANNIGTDRFLYRMLMFCGMAGFLSMAISIPSIFGTGGVPFGIAFLLVTVIHILLFRRSPHVTSIKAITYLAPFNLSAALLVLASGILNTWYTWSWWLTVAAVLVILTASFKNQGDSFVINTRHFVERHSLIVLIALGETILSMGLGSSYLNFRFTLFVSIVLGLSIVIALWWSYFDKDTILAEDYMLQASPEKRARLAMQAYWHAHLIMISGIVISAAGIEVAIKQLNDESVHSFSWYLNGGIGLYLIGTAIFRRLVRIGPAGTRLGSAALSLFILMFNAFSWIGTLQMMTIQILVLAGMIVIEQHKYKKISNEILRLHSQAEGGQTNHEGFDH</sequence>
<feature type="transmembrane region" description="Helical" evidence="1">
    <location>
        <begin position="53"/>
        <end position="70"/>
    </location>
</feature>
<dbReference type="Proteomes" id="UP000650466">
    <property type="component" value="Unassembled WGS sequence"/>
</dbReference>
<dbReference type="InterPro" id="IPR010640">
    <property type="entry name" value="Low_temperature_requirement_A"/>
</dbReference>
<gene>
    <name evidence="2" type="ORF">ICC18_27680</name>
</gene>
<dbReference type="AlphaFoldDB" id="A0A926QLG0"/>
<protein>
    <submittedName>
        <fullName evidence="2">Low temperature requirement protein A</fullName>
    </submittedName>
</protein>